<evidence type="ECO:0000256" key="1">
    <source>
        <dbReference type="ARBA" id="ARBA00022737"/>
    </source>
</evidence>
<feature type="compositionally biased region" description="Basic and acidic residues" evidence="2">
    <location>
        <begin position="543"/>
        <end position="557"/>
    </location>
</feature>
<dbReference type="InterPro" id="IPR055443">
    <property type="entry name" value="HEAT_ECM29"/>
</dbReference>
<accession>A0A6A5BTZ5</accession>
<dbReference type="EMBL" id="VFQX01000034">
    <property type="protein sequence ID" value="KAF0977408.1"/>
    <property type="molecule type" value="Genomic_DNA"/>
</dbReference>
<evidence type="ECO:0000259" key="3">
    <source>
        <dbReference type="Pfam" id="PF24492"/>
    </source>
</evidence>
<dbReference type="AlphaFoldDB" id="A0A6A5BTZ5"/>
<dbReference type="PANTHER" id="PTHR23346:SF19">
    <property type="entry name" value="PROTEASOME ADAPTER AND SCAFFOLD PROTEIN ECM29"/>
    <property type="match status" value="1"/>
</dbReference>
<feature type="domain" description="Proteasome adapter and scaffold protein ECM29 HEAT-repeat" evidence="3">
    <location>
        <begin position="132"/>
        <end position="294"/>
    </location>
</feature>
<dbReference type="GeneID" id="68110618"/>
<reference evidence="4 5" key="1">
    <citation type="journal article" date="2019" name="Sci. Rep.">
        <title>Nanopore sequencing improves the draft genome of the human pathogenic amoeba Naegleria fowleri.</title>
        <authorList>
            <person name="Liechti N."/>
            <person name="Schurch N."/>
            <person name="Bruggmann R."/>
            <person name="Wittwer M."/>
        </authorList>
    </citation>
    <scope>NUCLEOTIDE SEQUENCE [LARGE SCALE GENOMIC DNA]</scope>
    <source>
        <strain evidence="4 5">ATCC 30894</strain>
    </source>
</reference>
<dbReference type="VEuPathDB" id="AmoebaDB:FDP41_003400"/>
<dbReference type="OrthoDB" id="16066at2759"/>
<dbReference type="Proteomes" id="UP000444721">
    <property type="component" value="Unassembled WGS sequence"/>
</dbReference>
<evidence type="ECO:0000313" key="4">
    <source>
        <dbReference type="EMBL" id="KAF0977408.1"/>
    </source>
</evidence>
<comment type="caution">
    <text evidence="4">The sequence shown here is derived from an EMBL/GenBank/DDBJ whole genome shotgun (WGS) entry which is preliminary data.</text>
</comment>
<dbReference type="GO" id="GO:0036503">
    <property type="term" value="P:ERAD pathway"/>
    <property type="evidence" value="ECO:0007669"/>
    <property type="project" value="TreeGrafter"/>
</dbReference>
<dbReference type="RefSeq" id="XP_044562121.1">
    <property type="nucleotide sequence ID" value="XM_044706701.1"/>
</dbReference>
<dbReference type="Pfam" id="PF24492">
    <property type="entry name" value="HEAT_ECM29"/>
    <property type="match status" value="1"/>
</dbReference>
<evidence type="ECO:0000256" key="2">
    <source>
        <dbReference type="SAM" id="MobiDB-lite"/>
    </source>
</evidence>
<dbReference type="Gene3D" id="1.25.10.10">
    <property type="entry name" value="Leucine-rich Repeat Variant"/>
    <property type="match status" value="2"/>
</dbReference>
<dbReference type="PANTHER" id="PTHR23346">
    <property type="entry name" value="TRANSLATIONAL ACTIVATOR GCN1-RELATED"/>
    <property type="match status" value="1"/>
</dbReference>
<dbReference type="GO" id="GO:0005737">
    <property type="term" value="C:cytoplasm"/>
    <property type="evidence" value="ECO:0007669"/>
    <property type="project" value="TreeGrafter"/>
</dbReference>
<dbReference type="GO" id="GO:0060090">
    <property type="term" value="F:molecular adaptor activity"/>
    <property type="evidence" value="ECO:0007669"/>
    <property type="project" value="TreeGrafter"/>
</dbReference>
<dbReference type="VEuPathDB" id="AmoebaDB:NfTy_071630"/>
<sequence>MREILNGLNQELWRIREACCYAVCDLFGGGSAKTFEEMAPYIKECFQKVWRVTDDIKDTCRKAANSALQRLSAFSIKSCNPTYTSKRENVSRALSIIIPLLLHEGLLFPFKDVVFVSLSTLKEVVHVSAQYIKPHIYDIISTILQQMSVLEPAEFNYLQMNAERYGISVEQLESLRLSAMSRSGPLSEIIMYCERHIDESVLRQLVPSLLEILQLGVGLQTRAHCAKFISHLGKFHGRYLKDYVNDIDAVIMSAILQSESMAERKELATALSQVVKNGKASEGKRVLQEILALYTQEEGVMSYSNENEMSRSSADELRLISAMMLEQMSRNCPILLKKFYDLALPIMFIARHDKSERVRKMWETVWEECTNTSVKNILELHLRVVLDKCIALLDHPTWELKRQGGSALEEVSSALGVLLNEKKEERTRIIDALLNSIAGRVWEGKTVLLKALGSICETFVSKGDESIATNGQQQEMKILELLLKECKKKDLDYKGEAFRAFHCAMKTLHFTSHFISQEFYEQAKTTLLEEMQNIEKEEEEEIRAENSTEKRTERVNNDKTYHEERLKRELKSNKREACLIQIIHILSYLIPSQNVTHEERKKAMEWIFYQFLAPRLTLYLTPSMNNALLGALLQYVKLRKRGFAQELPFINVEEQEKILQLLLFNVDPNNRQINVRPVAFNTLKEVCSQFDIINNSSLKSLLKTQLEEISKRIMEPLLHDQVTNFAQQML</sequence>
<name>A0A6A5BTZ5_NAEFO</name>
<keyword evidence="5" id="KW-1185">Reference proteome</keyword>
<proteinExistence type="predicted"/>
<keyword evidence="1" id="KW-0677">Repeat</keyword>
<dbReference type="VEuPathDB" id="AmoebaDB:NF0062640"/>
<dbReference type="GO" id="GO:0005634">
    <property type="term" value="C:nucleus"/>
    <property type="evidence" value="ECO:0007669"/>
    <property type="project" value="TreeGrafter"/>
</dbReference>
<gene>
    <name evidence="4" type="ORF">FDP41_003400</name>
</gene>
<organism evidence="4 5">
    <name type="scientific">Naegleria fowleri</name>
    <name type="common">Brain eating amoeba</name>
    <dbReference type="NCBI Taxonomy" id="5763"/>
    <lineage>
        <taxon>Eukaryota</taxon>
        <taxon>Discoba</taxon>
        <taxon>Heterolobosea</taxon>
        <taxon>Tetramitia</taxon>
        <taxon>Eutetramitia</taxon>
        <taxon>Vahlkampfiidae</taxon>
        <taxon>Naegleria</taxon>
    </lineage>
</organism>
<feature type="region of interest" description="Disordered" evidence="2">
    <location>
        <begin position="538"/>
        <end position="557"/>
    </location>
</feature>
<dbReference type="InterPro" id="IPR016024">
    <property type="entry name" value="ARM-type_fold"/>
</dbReference>
<protein>
    <recommendedName>
        <fullName evidence="3">Proteasome adapter and scaffold protein ECM29 HEAT-repeat domain-containing protein</fullName>
    </recommendedName>
</protein>
<evidence type="ECO:0000313" key="5">
    <source>
        <dbReference type="Proteomes" id="UP000444721"/>
    </source>
</evidence>
<dbReference type="InterPro" id="IPR011989">
    <property type="entry name" value="ARM-like"/>
</dbReference>
<dbReference type="SUPFAM" id="SSF48371">
    <property type="entry name" value="ARM repeat"/>
    <property type="match status" value="2"/>
</dbReference>